<dbReference type="EMBL" id="CVQI01011780">
    <property type="protein sequence ID" value="CRK21300.1"/>
    <property type="molecule type" value="Genomic_DNA"/>
</dbReference>
<dbReference type="GO" id="GO:0005096">
    <property type="term" value="F:GTPase activator activity"/>
    <property type="evidence" value="ECO:0007669"/>
    <property type="project" value="UniProtKB-KW"/>
</dbReference>
<dbReference type="Pfam" id="PF00620">
    <property type="entry name" value="RhoGAP"/>
    <property type="match status" value="1"/>
</dbReference>
<evidence type="ECO:0000313" key="4">
    <source>
        <dbReference type="Proteomes" id="UP000045706"/>
    </source>
</evidence>
<dbReference type="InterPro" id="IPR008936">
    <property type="entry name" value="Rho_GTPase_activation_prot"/>
</dbReference>
<name>A0A0G4LI18_VERLO</name>
<sequence length="215" mass="24627">MPKSMSANNLSAQTVPEAPSVLFGSDLADRADYERRQIPSVVTRCIEEVELRGMDVEGIYRKTGGNSQVKIIQEGFDKNEDYDISDPELDITAVTSVLKQYFRKLPQPLLTYEIYDQILQSNAFADTPTERCDFLRKTFALMPQQHRDCLEFLMFHLARVAKREPENLMSPKNLAVVFAPTIMRDTSLEREMTDMHAKNLAVQFVIENSHTIFTE</sequence>
<dbReference type="CDD" id="cd00159">
    <property type="entry name" value="RhoGAP"/>
    <property type="match status" value="1"/>
</dbReference>
<dbReference type="SUPFAM" id="SSF48350">
    <property type="entry name" value="GTPase activation domain, GAP"/>
    <property type="match status" value="1"/>
</dbReference>
<dbReference type="Gene3D" id="1.10.555.10">
    <property type="entry name" value="Rho GTPase activation protein"/>
    <property type="match status" value="1"/>
</dbReference>
<accession>A0A0G4LI18</accession>
<organism evidence="3 4">
    <name type="scientific">Verticillium longisporum</name>
    <name type="common">Verticillium dahliae var. longisporum</name>
    <dbReference type="NCBI Taxonomy" id="100787"/>
    <lineage>
        <taxon>Eukaryota</taxon>
        <taxon>Fungi</taxon>
        <taxon>Dikarya</taxon>
        <taxon>Ascomycota</taxon>
        <taxon>Pezizomycotina</taxon>
        <taxon>Sordariomycetes</taxon>
        <taxon>Hypocreomycetidae</taxon>
        <taxon>Glomerellales</taxon>
        <taxon>Plectosphaerellaceae</taxon>
        <taxon>Verticillium</taxon>
    </lineage>
</organism>
<dbReference type="AlphaFoldDB" id="A0A0G4LI18"/>
<dbReference type="SMART" id="SM00324">
    <property type="entry name" value="RhoGAP"/>
    <property type="match status" value="1"/>
</dbReference>
<evidence type="ECO:0000256" key="1">
    <source>
        <dbReference type="ARBA" id="ARBA00022468"/>
    </source>
</evidence>
<dbReference type="PROSITE" id="PS50238">
    <property type="entry name" value="RHOGAP"/>
    <property type="match status" value="1"/>
</dbReference>
<reference evidence="4" key="1">
    <citation type="submission" date="2015-05" db="EMBL/GenBank/DDBJ databases">
        <authorList>
            <person name="Fogelqvist Johan"/>
        </authorList>
    </citation>
    <scope>NUCLEOTIDE SEQUENCE [LARGE SCALE GENOMIC DNA]</scope>
</reference>
<dbReference type="GO" id="GO:0005938">
    <property type="term" value="C:cell cortex"/>
    <property type="evidence" value="ECO:0007669"/>
    <property type="project" value="UniProtKB-ARBA"/>
</dbReference>
<feature type="domain" description="Rho-GAP" evidence="2">
    <location>
        <begin position="25"/>
        <end position="213"/>
    </location>
</feature>
<gene>
    <name evidence="3" type="ORF">BN1723_012327</name>
</gene>
<protein>
    <recommendedName>
        <fullName evidence="2">Rho-GAP domain-containing protein</fullName>
    </recommendedName>
</protein>
<dbReference type="PANTHER" id="PTHR23176:SF128">
    <property type="entry name" value="RHO GTPASE-ACTIVATING PROTEIN RGD1"/>
    <property type="match status" value="1"/>
</dbReference>
<dbReference type="PANTHER" id="PTHR23176">
    <property type="entry name" value="RHO/RAC/CDC GTPASE-ACTIVATING PROTEIN"/>
    <property type="match status" value="1"/>
</dbReference>
<dbReference type="Proteomes" id="UP000045706">
    <property type="component" value="Unassembled WGS sequence"/>
</dbReference>
<proteinExistence type="predicted"/>
<dbReference type="FunFam" id="1.10.555.10:FF:000043">
    <property type="entry name" value="Rho GTPase activator Rga"/>
    <property type="match status" value="1"/>
</dbReference>
<dbReference type="InterPro" id="IPR050729">
    <property type="entry name" value="Rho-GAP"/>
</dbReference>
<dbReference type="GO" id="GO:0007165">
    <property type="term" value="P:signal transduction"/>
    <property type="evidence" value="ECO:0007669"/>
    <property type="project" value="InterPro"/>
</dbReference>
<evidence type="ECO:0000313" key="3">
    <source>
        <dbReference type="EMBL" id="CRK21300.1"/>
    </source>
</evidence>
<dbReference type="InterPro" id="IPR000198">
    <property type="entry name" value="RhoGAP_dom"/>
</dbReference>
<evidence type="ECO:0000259" key="2">
    <source>
        <dbReference type="PROSITE" id="PS50238"/>
    </source>
</evidence>
<keyword evidence="1" id="KW-0343">GTPase activation</keyword>